<organism evidence="1 2">
    <name type="scientific">Eretmocerus hayati</name>
    <dbReference type="NCBI Taxonomy" id="131215"/>
    <lineage>
        <taxon>Eukaryota</taxon>
        <taxon>Metazoa</taxon>
        <taxon>Ecdysozoa</taxon>
        <taxon>Arthropoda</taxon>
        <taxon>Hexapoda</taxon>
        <taxon>Insecta</taxon>
        <taxon>Pterygota</taxon>
        <taxon>Neoptera</taxon>
        <taxon>Endopterygota</taxon>
        <taxon>Hymenoptera</taxon>
        <taxon>Apocrita</taxon>
        <taxon>Proctotrupomorpha</taxon>
        <taxon>Chalcidoidea</taxon>
        <taxon>Aphelinidae</taxon>
        <taxon>Aphelininae</taxon>
        <taxon>Eretmocerus</taxon>
    </lineage>
</organism>
<evidence type="ECO:0000313" key="2">
    <source>
        <dbReference type="Proteomes" id="UP001239111"/>
    </source>
</evidence>
<accession>A0ACC2P4F6</accession>
<name>A0ACC2P4F6_9HYME</name>
<reference evidence="1" key="1">
    <citation type="submission" date="2023-04" db="EMBL/GenBank/DDBJ databases">
        <title>A chromosome-level genome assembly of the parasitoid wasp Eretmocerus hayati.</title>
        <authorList>
            <person name="Zhong Y."/>
            <person name="Liu S."/>
            <person name="Liu Y."/>
        </authorList>
    </citation>
    <scope>NUCLEOTIDE SEQUENCE</scope>
    <source>
        <strain evidence="1">ZJU_SS_LIU_2023</strain>
    </source>
</reference>
<proteinExistence type="predicted"/>
<dbReference type="Proteomes" id="UP001239111">
    <property type="component" value="Chromosome 2"/>
</dbReference>
<protein>
    <submittedName>
        <fullName evidence="1">Uncharacterized protein</fullName>
    </submittedName>
</protein>
<evidence type="ECO:0000313" key="1">
    <source>
        <dbReference type="EMBL" id="KAJ8677956.1"/>
    </source>
</evidence>
<comment type="caution">
    <text evidence="1">The sequence shown here is derived from an EMBL/GenBank/DDBJ whole genome shotgun (WGS) entry which is preliminary data.</text>
</comment>
<sequence>MKKDREIEKIKRRMLRMERLIVKQDGEIRELKEKLEGKERLEEHIDSDAEKEDPNSEEESTGKTEIENLEVVIKRQQQRTYKKLERRELGNREGKRELVIRKGIA</sequence>
<dbReference type="EMBL" id="CM056742">
    <property type="protein sequence ID" value="KAJ8677956.1"/>
    <property type="molecule type" value="Genomic_DNA"/>
</dbReference>
<gene>
    <name evidence="1" type="ORF">QAD02_013743</name>
</gene>
<keyword evidence="2" id="KW-1185">Reference proteome</keyword>